<sequence length="296" mass="32531">MKLTILGSGCPSVDLDRHGPSALIDCGEGARILIDCGSGVTQRLLEHGLPGSEIDALLLTHLHSDHIVDLFQLIISSWHQGRPRPQKIFGPPGTRDYVDQLLMLWKAELRQRIAHEQRSSTKALEVDVTEIKDGEELNFGNLRVKTVTVMHLPVRHAFGFVFETAEEKAVISGDTIYCPALIEAAKGADVLLHEVFIHGEMSLVEGNRTPKTVENVASYHTLDSVVGRVATDAEVSCLMLTHFAPPKFDREKLLSTVSRDFAGPVLVGEDLMTLDLARNSISWKKMQIALGSVSLN</sequence>
<protein>
    <recommendedName>
        <fullName evidence="2">Metallo-beta-lactamase domain-containing protein</fullName>
    </recommendedName>
</protein>
<evidence type="ECO:0000256" key="1">
    <source>
        <dbReference type="ARBA" id="ARBA00022801"/>
    </source>
</evidence>
<keyword evidence="1" id="KW-0378">Hydrolase</keyword>
<dbReference type="EMBL" id="UINC01000340">
    <property type="protein sequence ID" value="SUZ53638.1"/>
    <property type="molecule type" value="Genomic_DNA"/>
</dbReference>
<dbReference type="InterPro" id="IPR036866">
    <property type="entry name" value="RibonucZ/Hydroxyglut_hydro"/>
</dbReference>
<organism evidence="3">
    <name type="scientific">marine metagenome</name>
    <dbReference type="NCBI Taxonomy" id="408172"/>
    <lineage>
        <taxon>unclassified sequences</taxon>
        <taxon>metagenomes</taxon>
        <taxon>ecological metagenomes</taxon>
    </lineage>
</organism>
<dbReference type="PANTHER" id="PTHR46018">
    <property type="entry name" value="ZINC PHOSPHODIESTERASE ELAC PROTEIN 1"/>
    <property type="match status" value="1"/>
</dbReference>
<dbReference type="AlphaFoldDB" id="A0A381NIF2"/>
<dbReference type="Pfam" id="PF23023">
    <property type="entry name" value="Anti-Pycsar_Apyc1"/>
    <property type="match status" value="1"/>
</dbReference>
<accession>A0A381NIF2</accession>
<gene>
    <name evidence="3" type="ORF">METZ01_LOCUS6492</name>
</gene>
<feature type="domain" description="Metallo-beta-lactamase" evidence="2">
    <location>
        <begin position="18"/>
        <end position="220"/>
    </location>
</feature>
<dbReference type="SUPFAM" id="SSF56281">
    <property type="entry name" value="Metallo-hydrolase/oxidoreductase"/>
    <property type="match status" value="1"/>
</dbReference>
<dbReference type="PANTHER" id="PTHR46018:SF2">
    <property type="entry name" value="ZINC PHOSPHODIESTERASE ELAC PROTEIN 1"/>
    <property type="match status" value="1"/>
</dbReference>
<proteinExistence type="predicted"/>
<dbReference type="Gene3D" id="3.60.15.10">
    <property type="entry name" value="Ribonuclease Z/Hydroxyacylglutathione hydrolase-like"/>
    <property type="match status" value="1"/>
</dbReference>
<dbReference type="GO" id="GO:0042781">
    <property type="term" value="F:3'-tRNA processing endoribonuclease activity"/>
    <property type="evidence" value="ECO:0007669"/>
    <property type="project" value="TreeGrafter"/>
</dbReference>
<dbReference type="InterPro" id="IPR001279">
    <property type="entry name" value="Metallo-B-lactamas"/>
</dbReference>
<name>A0A381NIF2_9ZZZZ</name>
<evidence type="ECO:0000259" key="2">
    <source>
        <dbReference type="SMART" id="SM00849"/>
    </source>
</evidence>
<reference evidence="3" key="1">
    <citation type="submission" date="2018-05" db="EMBL/GenBank/DDBJ databases">
        <authorList>
            <person name="Lanie J.A."/>
            <person name="Ng W.-L."/>
            <person name="Kazmierczak K.M."/>
            <person name="Andrzejewski T.M."/>
            <person name="Davidsen T.M."/>
            <person name="Wayne K.J."/>
            <person name="Tettelin H."/>
            <person name="Glass J.I."/>
            <person name="Rusch D."/>
            <person name="Podicherti R."/>
            <person name="Tsui H.-C.T."/>
            <person name="Winkler M.E."/>
        </authorList>
    </citation>
    <scope>NUCLEOTIDE SEQUENCE</scope>
</reference>
<evidence type="ECO:0000313" key="3">
    <source>
        <dbReference type="EMBL" id="SUZ53638.1"/>
    </source>
</evidence>
<dbReference type="CDD" id="cd07719">
    <property type="entry name" value="arylsulfatase_AtsA-like_MBL-fold"/>
    <property type="match status" value="1"/>
</dbReference>
<dbReference type="SMART" id="SM00849">
    <property type="entry name" value="Lactamase_B"/>
    <property type="match status" value="1"/>
</dbReference>
<dbReference type="InterPro" id="IPR044094">
    <property type="entry name" value="AtsA-like_MBL-fold"/>
</dbReference>